<sequence length="82" mass="9210">MSGDKEKKEPQTAWDKAEPKFTNTQLRASMDLTSSAKRPFNQPNSARAVSQGCQPVLRPLPGFRGSQHQMHASQRERSDDVQ</sequence>
<evidence type="ECO:0000313" key="3">
    <source>
        <dbReference type="Proteomes" id="UP000223968"/>
    </source>
</evidence>
<dbReference type="Proteomes" id="UP000223968">
    <property type="component" value="Unassembled WGS sequence"/>
</dbReference>
<dbReference type="AlphaFoldDB" id="A0A2B7X3S4"/>
<proteinExistence type="predicted"/>
<comment type="caution">
    <text evidence="2">The sequence shown here is derived from an EMBL/GenBank/DDBJ whole genome shotgun (WGS) entry which is preliminary data.</text>
</comment>
<gene>
    <name evidence="2" type="ORF">AJ79_07345</name>
</gene>
<protein>
    <submittedName>
        <fullName evidence="2">Cytochrome c oxidase-assembly factor COX23, mitochondrial</fullName>
    </submittedName>
</protein>
<reference evidence="2 3" key="1">
    <citation type="submission" date="2017-10" db="EMBL/GenBank/DDBJ databases">
        <title>Comparative genomics in systemic dimorphic fungi from Ajellomycetaceae.</title>
        <authorList>
            <person name="Munoz J.F."/>
            <person name="Mcewen J.G."/>
            <person name="Clay O.K."/>
            <person name="Cuomo C.A."/>
        </authorList>
    </citation>
    <scope>NUCLEOTIDE SEQUENCE [LARGE SCALE GENOMIC DNA]</scope>
    <source>
        <strain evidence="2 3">UAMH5409</strain>
    </source>
</reference>
<accession>A0A2B7X3S4</accession>
<organism evidence="2 3">
    <name type="scientific">Helicocarpus griseus UAMH5409</name>
    <dbReference type="NCBI Taxonomy" id="1447875"/>
    <lineage>
        <taxon>Eukaryota</taxon>
        <taxon>Fungi</taxon>
        <taxon>Dikarya</taxon>
        <taxon>Ascomycota</taxon>
        <taxon>Pezizomycotina</taxon>
        <taxon>Eurotiomycetes</taxon>
        <taxon>Eurotiomycetidae</taxon>
        <taxon>Onygenales</taxon>
        <taxon>Ajellomycetaceae</taxon>
        <taxon>Helicocarpus</taxon>
    </lineage>
</organism>
<feature type="region of interest" description="Disordered" evidence="1">
    <location>
        <begin position="1"/>
        <end position="82"/>
    </location>
</feature>
<feature type="compositionally biased region" description="Polar residues" evidence="1">
    <location>
        <begin position="21"/>
        <end position="53"/>
    </location>
</feature>
<evidence type="ECO:0000256" key="1">
    <source>
        <dbReference type="SAM" id="MobiDB-lite"/>
    </source>
</evidence>
<feature type="compositionally biased region" description="Basic and acidic residues" evidence="1">
    <location>
        <begin position="73"/>
        <end position="82"/>
    </location>
</feature>
<evidence type="ECO:0000313" key="2">
    <source>
        <dbReference type="EMBL" id="PGH03510.1"/>
    </source>
</evidence>
<name>A0A2B7X3S4_9EURO</name>
<dbReference type="EMBL" id="PDNB01000147">
    <property type="protein sequence ID" value="PGH03510.1"/>
    <property type="molecule type" value="Genomic_DNA"/>
</dbReference>
<feature type="compositionally biased region" description="Basic and acidic residues" evidence="1">
    <location>
        <begin position="1"/>
        <end position="19"/>
    </location>
</feature>
<keyword evidence="3" id="KW-1185">Reference proteome</keyword>